<keyword evidence="1" id="KW-1133">Transmembrane helix</keyword>
<evidence type="ECO:0008006" key="4">
    <source>
        <dbReference type="Google" id="ProtNLM"/>
    </source>
</evidence>
<evidence type="ECO:0000313" key="2">
    <source>
        <dbReference type="EMBL" id="TGK37308.1"/>
    </source>
</evidence>
<gene>
    <name evidence="2" type="ORF">EHQ17_03750</name>
</gene>
<feature type="transmembrane region" description="Helical" evidence="1">
    <location>
        <begin position="7"/>
        <end position="25"/>
    </location>
</feature>
<organism evidence="2 3">
    <name type="scientific">Leptospira gomenensis</name>
    <dbReference type="NCBI Taxonomy" id="2484974"/>
    <lineage>
        <taxon>Bacteria</taxon>
        <taxon>Pseudomonadati</taxon>
        <taxon>Spirochaetota</taxon>
        <taxon>Spirochaetia</taxon>
        <taxon>Leptospirales</taxon>
        <taxon>Leptospiraceae</taxon>
        <taxon>Leptospira</taxon>
    </lineage>
</organism>
<dbReference type="OrthoDB" id="341808at2"/>
<dbReference type="Proteomes" id="UP000298277">
    <property type="component" value="Unassembled WGS sequence"/>
</dbReference>
<feature type="transmembrane region" description="Helical" evidence="1">
    <location>
        <begin position="62"/>
        <end position="80"/>
    </location>
</feature>
<accession>A0A5F1YE24</accession>
<dbReference type="InterPro" id="IPR029377">
    <property type="entry name" value="TMEM220"/>
</dbReference>
<evidence type="ECO:0000256" key="1">
    <source>
        <dbReference type="SAM" id="Phobius"/>
    </source>
</evidence>
<reference evidence="2" key="1">
    <citation type="journal article" date="2019" name="PLoS Negl. Trop. Dis.">
        <title>Revisiting the worldwide diversity of Leptospira species in the environment.</title>
        <authorList>
            <person name="Vincent A.T."/>
            <person name="Schiettekatte O."/>
            <person name="Bourhy P."/>
            <person name="Veyrier F.J."/>
            <person name="Picardeau M."/>
        </authorList>
    </citation>
    <scope>NUCLEOTIDE SEQUENCE [LARGE SCALE GENOMIC DNA]</scope>
    <source>
        <strain evidence="2">201800299</strain>
    </source>
</reference>
<keyword evidence="1" id="KW-0812">Transmembrane</keyword>
<sequence>MGARIMKVFSWITIFLWLLFAGLQYNDPDPWLWIPIYLSVVLLYSGLLIFPDKTKLLLRTSLVLSAAFSAGTILAAMQIVNFSMDDEVTRETGGLLLSAVWSRIPAYLIRKRENGAISKG</sequence>
<name>A0A5F1YE24_9LEPT</name>
<dbReference type="EMBL" id="RQFA01000015">
    <property type="protein sequence ID" value="TGK37308.1"/>
    <property type="molecule type" value="Genomic_DNA"/>
</dbReference>
<protein>
    <recommendedName>
        <fullName evidence="4">Transmembrane family 220, helix</fullName>
    </recommendedName>
</protein>
<keyword evidence="1" id="KW-0472">Membrane</keyword>
<dbReference type="Pfam" id="PF15071">
    <property type="entry name" value="TMEM220"/>
    <property type="match status" value="1"/>
</dbReference>
<dbReference type="AlphaFoldDB" id="A0A5F1YE24"/>
<feature type="transmembrane region" description="Helical" evidence="1">
    <location>
        <begin position="31"/>
        <end position="50"/>
    </location>
</feature>
<keyword evidence="3" id="KW-1185">Reference proteome</keyword>
<evidence type="ECO:0000313" key="3">
    <source>
        <dbReference type="Proteomes" id="UP000298277"/>
    </source>
</evidence>
<dbReference type="RefSeq" id="WP_135594816.1">
    <property type="nucleotide sequence ID" value="NZ_RQEZ01000013.1"/>
</dbReference>
<comment type="caution">
    <text evidence="2">The sequence shown here is derived from an EMBL/GenBank/DDBJ whole genome shotgun (WGS) entry which is preliminary data.</text>
</comment>
<proteinExistence type="predicted"/>